<evidence type="ECO:0000256" key="7">
    <source>
        <dbReference type="ARBA" id="ARBA00023242"/>
    </source>
</evidence>
<dbReference type="PANTHER" id="PTHR24388:SF54">
    <property type="entry name" value="PROTEIN ESCARGOT"/>
    <property type="match status" value="1"/>
</dbReference>
<sequence length="173" mass="20275">MYNSYFLNLRNIYTFSMAHICHFCGAGFTTKYNMQRHLRSVHQLNLHHNLSFICDQCPAIYTRKEKLEEHVNSKHPSDSSPVFTCNECSKTFAYKRLLKRHEETHSDVTFYCDICLAEKGFDVGVHCYTTKANLNRHKNVAHGGVELVLMPCPQCGKTFYKRNSLQRHMKRKH</sequence>
<feature type="domain" description="C2H2-type" evidence="9">
    <location>
        <begin position="19"/>
        <end position="42"/>
    </location>
</feature>
<dbReference type="InterPro" id="IPR036236">
    <property type="entry name" value="Znf_C2H2_sf"/>
</dbReference>
<keyword evidence="6" id="KW-0238">DNA-binding</keyword>
<feature type="domain" description="C2H2-type" evidence="9">
    <location>
        <begin position="52"/>
        <end position="80"/>
    </location>
</feature>
<evidence type="ECO:0000256" key="3">
    <source>
        <dbReference type="ARBA" id="ARBA00022737"/>
    </source>
</evidence>
<dbReference type="GO" id="GO:0000978">
    <property type="term" value="F:RNA polymerase II cis-regulatory region sequence-specific DNA binding"/>
    <property type="evidence" value="ECO:0007669"/>
    <property type="project" value="TreeGrafter"/>
</dbReference>
<dbReference type="OrthoDB" id="40579at2759"/>
<gene>
    <name evidence="10" type="ORF">OFUS_LOCUS17523</name>
</gene>
<dbReference type="Pfam" id="PF13894">
    <property type="entry name" value="zf-C2H2_4"/>
    <property type="match status" value="1"/>
</dbReference>
<keyword evidence="3" id="KW-0677">Repeat</keyword>
<dbReference type="InterPro" id="IPR050527">
    <property type="entry name" value="Snail/Krueppel_Znf"/>
</dbReference>
<dbReference type="EMBL" id="CAIIXF020000008">
    <property type="protein sequence ID" value="CAH1792573.1"/>
    <property type="molecule type" value="Genomic_DNA"/>
</dbReference>
<keyword evidence="5" id="KW-0862">Zinc</keyword>
<dbReference type="SUPFAM" id="SSF57667">
    <property type="entry name" value="beta-beta-alpha zinc fingers"/>
    <property type="match status" value="3"/>
</dbReference>
<dbReference type="PROSITE" id="PS00028">
    <property type="entry name" value="ZINC_FINGER_C2H2_1"/>
    <property type="match status" value="3"/>
</dbReference>
<dbReference type="GO" id="GO:0008270">
    <property type="term" value="F:zinc ion binding"/>
    <property type="evidence" value="ECO:0007669"/>
    <property type="project" value="UniProtKB-KW"/>
</dbReference>
<proteinExistence type="predicted"/>
<keyword evidence="4 8" id="KW-0863">Zinc-finger</keyword>
<dbReference type="FunFam" id="3.30.160.60:FF:001009">
    <property type="entry name" value="Zinc finger protein 26"/>
    <property type="match status" value="1"/>
</dbReference>
<dbReference type="InterPro" id="IPR013087">
    <property type="entry name" value="Znf_C2H2_type"/>
</dbReference>
<evidence type="ECO:0000256" key="6">
    <source>
        <dbReference type="ARBA" id="ARBA00023125"/>
    </source>
</evidence>
<keyword evidence="2" id="KW-0479">Metal-binding</keyword>
<organism evidence="10 11">
    <name type="scientific">Owenia fusiformis</name>
    <name type="common">Polychaete worm</name>
    <dbReference type="NCBI Taxonomy" id="6347"/>
    <lineage>
        <taxon>Eukaryota</taxon>
        <taxon>Metazoa</taxon>
        <taxon>Spiralia</taxon>
        <taxon>Lophotrochozoa</taxon>
        <taxon>Annelida</taxon>
        <taxon>Polychaeta</taxon>
        <taxon>Sedentaria</taxon>
        <taxon>Canalipalpata</taxon>
        <taxon>Sabellida</taxon>
        <taxon>Oweniida</taxon>
        <taxon>Oweniidae</taxon>
        <taxon>Owenia</taxon>
    </lineage>
</organism>
<evidence type="ECO:0000256" key="1">
    <source>
        <dbReference type="ARBA" id="ARBA00004123"/>
    </source>
</evidence>
<dbReference type="PANTHER" id="PTHR24388">
    <property type="entry name" value="ZINC FINGER PROTEIN"/>
    <property type="match status" value="1"/>
</dbReference>
<accession>A0A8S4PEB0</accession>
<evidence type="ECO:0000256" key="5">
    <source>
        <dbReference type="ARBA" id="ARBA00022833"/>
    </source>
</evidence>
<dbReference type="Proteomes" id="UP000749559">
    <property type="component" value="Unassembled WGS sequence"/>
</dbReference>
<dbReference type="FunFam" id="3.30.160.60:FF:000100">
    <property type="entry name" value="Zinc finger 45-like"/>
    <property type="match status" value="1"/>
</dbReference>
<feature type="domain" description="C2H2-type" evidence="9">
    <location>
        <begin position="83"/>
        <end position="106"/>
    </location>
</feature>
<dbReference type="Gene3D" id="3.30.160.60">
    <property type="entry name" value="Classic Zinc Finger"/>
    <property type="match status" value="3"/>
</dbReference>
<dbReference type="GO" id="GO:0005634">
    <property type="term" value="C:nucleus"/>
    <property type="evidence" value="ECO:0007669"/>
    <property type="project" value="UniProtKB-SubCell"/>
</dbReference>
<dbReference type="GO" id="GO:0000981">
    <property type="term" value="F:DNA-binding transcription factor activity, RNA polymerase II-specific"/>
    <property type="evidence" value="ECO:0007669"/>
    <property type="project" value="TreeGrafter"/>
</dbReference>
<comment type="subcellular location">
    <subcellularLocation>
        <location evidence="1">Nucleus</location>
    </subcellularLocation>
</comment>
<dbReference type="Pfam" id="PF00096">
    <property type="entry name" value="zf-C2H2"/>
    <property type="match status" value="3"/>
</dbReference>
<name>A0A8S4PEB0_OWEFU</name>
<dbReference type="PROSITE" id="PS50157">
    <property type="entry name" value="ZINC_FINGER_C2H2_2"/>
    <property type="match status" value="4"/>
</dbReference>
<dbReference type="AlphaFoldDB" id="A0A8S4PEB0"/>
<evidence type="ECO:0000313" key="11">
    <source>
        <dbReference type="Proteomes" id="UP000749559"/>
    </source>
</evidence>
<protein>
    <recommendedName>
        <fullName evidence="9">C2H2-type domain-containing protein</fullName>
    </recommendedName>
</protein>
<evidence type="ECO:0000313" key="10">
    <source>
        <dbReference type="EMBL" id="CAH1792573.1"/>
    </source>
</evidence>
<dbReference type="SMART" id="SM00355">
    <property type="entry name" value="ZnF_C2H2"/>
    <property type="match status" value="5"/>
</dbReference>
<evidence type="ECO:0000256" key="2">
    <source>
        <dbReference type="ARBA" id="ARBA00022723"/>
    </source>
</evidence>
<keyword evidence="7" id="KW-0539">Nucleus</keyword>
<evidence type="ECO:0000259" key="9">
    <source>
        <dbReference type="PROSITE" id="PS50157"/>
    </source>
</evidence>
<reference evidence="10" key="1">
    <citation type="submission" date="2022-03" db="EMBL/GenBank/DDBJ databases">
        <authorList>
            <person name="Martin C."/>
        </authorList>
    </citation>
    <scope>NUCLEOTIDE SEQUENCE</scope>
</reference>
<comment type="caution">
    <text evidence="10">The sequence shown here is derived from an EMBL/GenBank/DDBJ whole genome shotgun (WGS) entry which is preliminary data.</text>
</comment>
<evidence type="ECO:0000256" key="4">
    <source>
        <dbReference type="ARBA" id="ARBA00022771"/>
    </source>
</evidence>
<keyword evidence="11" id="KW-1185">Reference proteome</keyword>
<evidence type="ECO:0000256" key="8">
    <source>
        <dbReference type="PROSITE-ProRule" id="PRU00042"/>
    </source>
</evidence>
<feature type="domain" description="C2H2-type" evidence="9">
    <location>
        <begin position="150"/>
        <end position="173"/>
    </location>
</feature>